<protein>
    <submittedName>
        <fullName evidence="1">Uncharacterized protein</fullName>
    </submittedName>
</protein>
<evidence type="ECO:0000313" key="1">
    <source>
        <dbReference type="EMBL" id="KAI3351698.1"/>
    </source>
</evidence>
<gene>
    <name evidence="1" type="ORF">L3Q82_020531</name>
</gene>
<organism evidence="1 2">
    <name type="scientific">Scortum barcoo</name>
    <name type="common">barcoo grunter</name>
    <dbReference type="NCBI Taxonomy" id="214431"/>
    <lineage>
        <taxon>Eukaryota</taxon>
        <taxon>Metazoa</taxon>
        <taxon>Chordata</taxon>
        <taxon>Craniata</taxon>
        <taxon>Vertebrata</taxon>
        <taxon>Euteleostomi</taxon>
        <taxon>Actinopterygii</taxon>
        <taxon>Neopterygii</taxon>
        <taxon>Teleostei</taxon>
        <taxon>Neoteleostei</taxon>
        <taxon>Acanthomorphata</taxon>
        <taxon>Eupercaria</taxon>
        <taxon>Centrarchiformes</taxon>
        <taxon>Terapontoidei</taxon>
        <taxon>Terapontidae</taxon>
        <taxon>Scortum</taxon>
    </lineage>
</organism>
<dbReference type="Proteomes" id="UP000831701">
    <property type="component" value="Chromosome 24"/>
</dbReference>
<evidence type="ECO:0000313" key="2">
    <source>
        <dbReference type="Proteomes" id="UP000831701"/>
    </source>
</evidence>
<accession>A0ACB8VB08</accession>
<reference evidence="1" key="1">
    <citation type="submission" date="2022-04" db="EMBL/GenBank/DDBJ databases">
        <title>Jade perch genome.</title>
        <authorList>
            <person name="Chao B."/>
        </authorList>
    </citation>
    <scope>NUCLEOTIDE SEQUENCE</scope>
    <source>
        <strain evidence="1">CB-2022</strain>
    </source>
</reference>
<keyword evidence="2" id="KW-1185">Reference proteome</keyword>
<dbReference type="EMBL" id="CM041554">
    <property type="protein sequence ID" value="KAI3351698.1"/>
    <property type="molecule type" value="Genomic_DNA"/>
</dbReference>
<proteinExistence type="predicted"/>
<comment type="caution">
    <text evidence="1">The sequence shown here is derived from an EMBL/GenBank/DDBJ whole genome shotgun (WGS) entry which is preliminary data.</text>
</comment>
<feature type="non-terminal residue" evidence="1">
    <location>
        <position position="154"/>
    </location>
</feature>
<sequence length="154" mass="17532">MVILSDVKKCNNRETFRTKMDRTFALRRQEVICDAPMISNVQERWSALFDAMEINAEFKRITTMPLQSRFLSQLDLLSESLLRVFAKRSGEQGKKLKDIAPMMTVVAGDWMEDQQDQLQNGTLPMPASSLSLIHSLTPDQRLWCASAPVVKTVV</sequence>
<name>A0ACB8VB08_9TELE</name>